<proteinExistence type="predicted"/>
<sequence length="107" mass="12510">MHFIFFYLHCAGPTENCNDTFQEFSERRPRKISVFRFFPFSTPITSVELHWPFLPLKGRVSRSFRTKYCRGEGGMPEITVSGKVTFRILLPTTDAMALSYLGMEERF</sequence>
<comment type="caution">
    <text evidence="1">The sequence shown here is derived from an EMBL/GenBank/DDBJ whole genome shotgun (WGS) entry which is preliminary data.</text>
</comment>
<protein>
    <submittedName>
        <fullName evidence="1">Uncharacterized protein</fullName>
    </submittedName>
</protein>
<organism evidence="1 2">
    <name type="scientific">Caerostris extrusa</name>
    <name type="common">Bark spider</name>
    <name type="synonym">Caerostris bankana</name>
    <dbReference type="NCBI Taxonomy" id="172846"/>
    <lineage>
        <taxon>Eukaryota</taxon>
        <taxon>Metazoa</taxon>
        <taxon>Ecdysozoa</taxon>
        <taxon>Arthropoda</taxon>
        <taxon>Chelicerata</taxon>
        <taxon>Arachnida</taxon>
        <taxon>Araneae</taxon>
        <taxon>Araneomorphae</taxon>
        <taxon>Entelegynae</taxon>
        <taxon>Araneoidea</taxon>
        <taxon>Araneidae</taxon>
        <taxon>Caerostris</taxon>
    </lineage>
</organism>
<keyword evidence="2" id="KW-1185">Reference proteome</keyword>
<accession>A0AAV4Q9G9</accession>
<dbReference type="Proteomes" id="UP001054945">
    <property type="component" value="Unassembled WGS sequence"/>
</dbReference>
<dbReference type="AlphaFoldDB" id="A0AAV4Q9G9"/>
<reference evidence="1 2" key="1">
    <citation type="submission" date="2021-06" db="EMBL/GenBank/DDBJ databases">
        <title>Caerostris extrusa draft genome.</title>
        <authorList>
            <person name="Kono N."/>
            <person name="Arakawa K."/>
        </authorList>
    </citation>
    <scope>NUCLEOTIDE SEQUENCE [LARGE SCALE GENOMIC DNA]</scope>
</reference>
<name>A0AAV4Q9G9_CAEEX</name>
<evidence type="ECO:0000313" key="2">
    <source>
        <dbReference type="Proteomes" id="UP001054945"/>
    </source>
</evidence>
<dbReference type="EMBL" id="BPLR01005822">
    <property type="protein sequence ID" value="GIY05264.1"/>
    <property type="molecule type" value="Genomic_DNA"/>
</dbReference>
<evidence type="ECO:0000313" key="1">
    <source>
        <dbReference type="EMBL" id="GIY05264.1"/>
    </source>
</evidence>
<gene>
    <name evidence="1" type="ORF">CEXT_44351</name>
</gene>